<gene>
    <name evidence="2" type="ORF">Tco_0861451</name>
</gene>
<dbReference type="EMBL" id="BQNB010013310">
    <property type="protein sequence ID" value="GJT14409.1"/>
    <property type="molecule type" value="Genomic_DNA"/>
</dbReference>
<accession>A0ABQ5BNG1</accession>
<reference evidence="2" key="2">
    <citation type="submission" date="2022-01" db="EMBL/GenBank/DDBJ databases">
        <authorList>
            <person name="Yamashiro T."/>
            <person name="Shiraishi A."/>
            <person name="Satake H."/>
            <person name="Nakayama K."/>
        </authorList>
    </citation>
    <scope>NUCLEOTIDE SEQUENCE</scope>
</reference>
<keyword evidence="3" id="KW-1185">Reference proteome</keyword>
<evidence type="ECO:0000313" key="2">
    <source>
        <dbReference type="EMBL" id="GJT14409.1"/>
    </source>
</evidence>
<feature type="compositionally biased region" description="Basic and acidic residues" evidence="1">
    <location>
        <begin position="41"/>
        <end position="57"/>
    </location>
</feature>
<comment type="caution">
    <text evidence="2">The sequence shown here is derived from an EMBL/GenBank/DDBJ whole genome shotgun (WGS) entry which is preliminary data.</text>
</comment>
<feature type="region of interest" description="Disordered" evidence="1">
    <location>
        <begin position="41"/>
        <end position="61"/>
    </location>
</feature>
<name>A0ABQ5BNG1_9ASTR</name>
<evidence type="ECO:0000313" key="3">
    <source>
        <dbReference type="Proteomes" id="UP001151760"/>
    </source>
</evidence>
<protein>
    <submittedName>
        <fullName evidence="2">Uncharacterized protein</fullName>
    </submittedName>
</protein>
<feature type="non-terminal residue" evidence="2">
    <location>
        <position position="1"/>
    </location>
</feature>
<sequence length="75" mass="8294">GPNSKVEEEVALEEQQQQAVQVMDITIDKPLGLGYGAAKRHALESTKEKTPKRRDAARASGVEKPCYHFKAVEET</sequence>
<dbReference type="Proteomes" id="UP001151760">
    <property type="component" value="Unassembled WGS sequence"/>
</dbReference>
<reference evidence="2" key="1">
    <citation type="journal article" date="2022" name="Int. J. Mol. Sci.">
        <title>Draft Genome of Tanacetum Coccineum: Genomic Comparison of Closely Related Tanacetum-Family Plants.</title>
        <authorList>
            <person name="Yamashiro T."/>
            <person name="Shiraishi A."/>
            <person name="Nakayama K."/>
            <person name="Satake H."/>
        </authorList>
    </citation>
    <scope>NUCLEOTIDE SEQUENCE</scope>
</reference>
<organism evidence="2 3">
    <name type="scientific">Tanacetum coccineum</name>
    <dbReference type="NCBI Taxonomy" id="301880"/>
    <lineage>
        <taxon>Eukaryota</taxon>
        <taxon>Viridiplantae</taxon>
        <taxon>Streptophyta</taxon>
        <taxon>Embryophyta</taxon>
        <taxon>Tracheophyta</taxon>
        <taxon>Spermatophyta</taxon>
        <taxon>Magnoliopsida</taxon>
        <taxon>eudicotyledons</taxon>
        <taxon>Gunneridae</taxon>
        <taxon>Pentapetalae</taxon>
        <taxon>asterids</taxon>
        <taxon>campanulids</taxon>
        <taxon>Asterales</taxon>
        <taxon>Asteraceae</taxon>
        <taxon>Asteroideae</taxon>
        <taxon>Anthemideae</taxon>
        <taxon>Anthemidinae</taxon>
        <taxon>Tanacetum</taxon>
    </lineage>
</organism>
<proteinExistence type="predicted"/>
<evidence type="ECO:0000256" key="1">
    <source>
        <dbReference type="SAM" id="MobiDB-lite"/>
    </source>
</evidence>